<reference evidence="3" key="2">
    <citation type="submission" date="2020-04" db="EMBL/GenBank/DDBJ databases">
        <authorList>
            <consortium name="NCBI Genome Project"/>
        </authorList>
    </citation>
    <scope>NUCLEOTIDE SEQUENCE</scope>
    <source>
        <strain evidence="3">CBS 304.34</strain>
    </source>
</reference>
<proteinExistence type="predicted"/>
<protein>
    <submittedName>
        <fullName evidence="1 3">Uncharacterized protein</fullName>
    </submittedName>
</protein>
<dbReference type="Proteomes" id="UP000504636">
    <property type="component" value="Unplaced"/>
</dbReference>
<dbReference type="RefSeq" id="XP_033583917.1">
    <property type="nucleotide sequence ID" value="XM_033724692.1"/>
</dbReference>
<sequence length="116" mass="12995">MASLRGHLERGGVTAAAQYLPFCLAVFHSTHQRHIARRRVLLHHQPPQRWTMATAAAAVRLRHGRLLGEGPAEHEVILSRLDACFGASVARRQIMARTRGALRFLQNGDSIDTDRR</sequence>
<dbReference type="EMBL" id="MU003692">
    <property type="protein sequence ID" value="KAF2816953.1"/>
    <property type="molecule type" value="Genomic_DNA"/>
</dbReference>
<dbReference type="AlphaFoldDB" id="A0A6A6Z894"/>
<evidence type="ECO:0000313" key="1">
    <source>
        <dbReference type="EMBL" id="KAF2816953.1"/>
    </source>
</evidence>
<name>A0A6A6Z894_9PEZI</name>
<reference evidence="1 3" key="1">
    <citation type="journal article" date="2020" name="Stud. Mycol.">
        <title>101 Dothideomycetes genomes: a test case for predicting lifestyles and emergence of pathogens.</title>
        <authorList>
            <person name="Haridas S."/>
            <person name="Albert R."/>
            <person name="Binder M."/>
            <person name="Bloem J."/>
            <person name="Labutti K."/>
            <person name="Salamov A."/>
            <person name="Andreopoulos B."/>
            <person name="Baker S."/>
            <person name="Barry K."/>
            <person name="Bills G."/>
            <person name="Bluhm B."/>
            <person name="Cannon C."/>
            <person name="Castanera R."/>
            <person name="Culley D."/>
            <person name="Daum C."/>
            <person name="Ezra D."/>
            <person name="Gonzalez J."/>
            <person name="Henrissat B."/>
            <person name="Kuo A."/>
            <person name="Liang C."/>
            <person name="Lipzen A."/>
            <person name="Lutzoni F."/>
            <person name="Magnuson J."/>
            <person name="Mondo S."/>
            <person name="Nolan M."/>
            <person name="Ohm R."/>
            <person name="Pangilinan J."/>
            <person name="Park H.-J."/>
            <person name="Ramirez L."/>
            <person name="Alfaro M."/>
            <person name="Sun H."/>
            <person name="Tritt A."/>
            <person name="Yoshinaga Y."/>
            <person name="Zwiers L.-H."/>
            <person name="Turgeon B."/>
            <person name="Goodwin S."/>
            <person name="Spatafora J."/>
            <person name="Crous P."/>
            <person name="Grigoriev I."/>
        </authorList>
    </citation>
    <scope>NUCLEOTIDE SEQUENCE</scope>
    <source>
        <strain evidence="1 3">CBS 304.34</strain>
    </source>
</reference>
<organism evidence="1">
    <name type="scientific">Mytilinidion resinicola</name>
    <dbReference type="NCBI Taxonomy" id="574789"/>
    <lineage>
        <taxon>Eukaryota</taxon>
        <taxon>Fungi</taxon>
        <taxon>Dikarya</taxon>
        <taxon>Ascomycota</taxon>
        <taxon>Pezizomycotina</taxon>
        <taxon>Dothideomycetes</taxon>
        <taxon>Pleosporomycetidae</taxon>
        <taxon>Mytilinidiales</taxon>
        <taxon>Mytilinidiaceae</taxon>
        <taxon>Mytilinidion</taxon>
    </lineage>
</organism>
<evidence type="ECO:0000313" key="2">
    <source>
        <dbReference type="Proteomes" id="UP000504636"/>
    </source>
</evidence>
<keyword evidence="2" id="KW-1185">Reference proteome</keyword>
<dbReference type="GeneID" id="54465585"/>
<gene>
    <name evidence="1 3" type="ORF">BDZ99DRAFT_513219</name>
</gene>
<evidence type="ECO:0000313" key="3">
    <source>
        <dbReference type="RefSeq" id="XP_033583917.1"/>
    </source>
</evidence>
<reference evidence="3" key="3">
    <citation type="submission" date="2025-04" db="UniProtKB">
        <authorList>
            <consortium name="RefSeq"/>
        </authorList>
    </citation>
    <scope>IDENTIFICATION</scope>
    <source>
        <strain evidence="3">CBS 304.34</strain>
    </source>
</reference>
<accession>A0A6A6Z894</accession>